<dbReference type="RefSeq" id="WP_089064345.1">
    <property type="nucleotide sequence ID" value="NZ_CP022316.1"/>
</dbReference>
<reference evidence="3" key="1">
    <citation type="submission" date="2017-07" db="EMBL/GenBank/DDBJ databases">
        <title>Brachybacterium sp. VR2415.</title>
        <authorList>
            <person name="Tak E.J."/>
            <person name="Bae J.-W."/>
        </authorList>
    </citation>
    <scope>NUCLEOTIDE SEQUENCE [LARGE SCALE GENOMIC DNA]</scope>
    <source>
        <strain evidence="3">VR2415</strain>
    </source>
</reference>
<sequence length="77" mass="8184">MSSIIVRGLDAAVKQQLAAQAKEHGRSMEAEVRAILTKAARRPHIGIALLAAAQDVGGVEDLPIPVRDDVARAVDFE</sequence>
<accession>A0A220UAC9</accession>
<evidence type="ECO:0000259" key="1">
    <source>
        <dbReference type="Pfam" id="PF22513"/>
    </source>
</evidence>
<dbReference type="Gene3D" id="1.10.1220.10">
    <property type="entry name" value="Met repressor-like"/>
    <property type="match status" value="1"/>
</dbReference>
<protein>
    <submittedName>
        <fullName evidence="2">Toxin-antitoxin system</fullName>
    </submittedName>
</protein>
<evidence type="ECO:0000313" key="3">
    <source>
        <dbReference type="Proteomes" id="UP000198398"/>
    </source>
</evidence>
<dbReference type="InterPro" id="IPR013321">
    <property type="entry name" value="Arc_rbn_hlx_hlx"/>
</dbReference>
<dbReference type="GO" id="GO:0006355">
    <property type="term" value="P:regulation of DNA-templated transcription"/>
    <property type="evidence" value="ECO:0007669"/>
    <property type="project" value="InterPro"/>
</dbReference>
<dbReference type="InterPro" id="IPR010985">
    <property type="entry name" value="Ribbon_hlx_hlx"/>
</dbReference>
<dbReference type="EMBL" id="CP022316">
    <property type="protein sequence ID" value="ASK65098.1"/>
    <property type="molecule type" value="Genomic_DNA"/>
</dbReference>
<evidence type="ECO:0000313" key="2">
    <source>
        <dbReference type="EMBL" id="ASK65098.1"/>
    </source>
</evidence>
<keyword evidence="3" id="KW-1185">Reference proteome</keyword>
<feature type="domain" description="Antitoxin FitA-like ribbon-helix-helix" evidence="1">
    <location>
        <begin position="3"/>
        <end position="40"/>
    </location>
</feature>
<dbReference type="OrthoDB" id="2389872at2"/>
<dbReference type="AlphaFoldDB" id="A0A220UAC9"/>
<organism evidence="2 3">
    <name type="scientific">Brachybacterium avium</name>
    <dbReference type="NCBI Taxonomy" id="2017485"/>
    <lineage>
        <taxon>Bacteria</taxon>
        <taxon>Bacillati</taxon>
        <taxon>Actinomycetota</taxon>
        <taxon>Actinomycetes</taxon>
        <taxon>Micrococcales</taxon>
        <taxon>Dermabacteraceae</taxon>
        <taxon>Brachybacterium</taxon>
    </lineage>
</organism>
<proteinExistence type="predicted"/>
<dbReference type="KEGG" id="brv:CFK39_03810"/>
<name>A0A220UAC9_9MICO</name>
<dbReference type="Proteomes" id="UP000198398">
    <property type="component" value="Chromosome"/>
</dbReference>
<dbReference type="Pfam" id="PF22513">
    <property type="entry name" value="FitA-like_RHH"/>
    <property type="match status" value="1"/>
</dbReference>
<dbReference type="SUPFAM" id="SSF47598">
    <property type="entry name" value="Ribbon-helix-helix"/>
    <property type="match status" value="1"/>
</dbReference>
<dbReference type="InterPro" id="IPR053853">
    <property type="entry name" value="FitA-like_RHH"/>
</dbReference>
<gene>
    <name evidence="2" type="ORF">CFK39_03810</name>
</gene>